<dbReference type="InterPro" id="IPR023298">
    <property type="entry name" value="ATPase_P-typ_TM_dom_sf"/>
</dbReference>
<protein>
    <submittedName>
        <fullName evidence="4">Helix-turn-helix transcriptional regulator</fullName>
    </submittedName>
</protein>
<feature type="transmembrane region" description="Helical" evidence="2">
    <location>
        <begin position="86"/>
        <end position="105"/>
    </location>
</feature>
<proteinExistence type="predicted"/>
<dbReference type="GO" id="GO:0003677">
    <property type="term" value="F:DNA binding"/>
    <property type="evidence" value="ECO:0007669"/>
    <property type="project" value="UniProtKB-KW"/>
</dbReference>
<dbReference type="CDD" id="cd00093">
    <property type="entry name" value="HTH_XRE"/>
    <property type="match status" value="1"/>
</dbReference>
<keyword evidence="2" id="KW-1133">Transmembrane helix</keyword>
<dbReference type="SUPFAM" id="SSF47413">
    <property type="entry name" value="lambda repressor-like DNA-binding domains"/>
    <property type="match status" value="1"/>
</dbReference>
<feature type="domain" description="HTH cro/C1-type" evidence="3">
    <location>
        <begin position="7"/>
        <end position="68"/>
    </location>
</feature>
<reference evidence="4" key="1">
    <citation type="submission" date="2021-02" db="EMBL/GenBank/DDBJ databases">
        <title>Infant gut strain persistence is associated with maternal origin, phylogeny, and functional potential including surface adhesion and iron acquisition.</title>
        <authorList>
            <person name="Lou Y.C."/>
        </authorList>
    </citation>
    <scope>NUCLEOTIDE SEQUENCE</scope>
    <source>
        <strain evidence="4">L3_101_000M1_dasL3_101_000M1_concoct_87</strain>
    </source>
</reference>
<keyword evidence="2" id="KW-0472">Membrane</keyword>
<dbReference type="SMART" id="SM00530">
    <property type="entry name" value="HTH_XRE"/>
    <property type="match status" value="1"/>
</dbReference>
<evidence type="ECO:0000256" key="2">
    <source>
        <dbReference type="SAM" id="Phobius"/>
    </source>
</evidence>
<dbReference type="Pfam" id="PF01381">
    <property type="entry name" value="HTH_3"/>
    <property type="match status" value="1"/>
</dbReference>
<evidence type="ECO:0000256" key="1">
    <source>
        <dbReference type="ARBA" id="ARBA00023125"/>
    </source>
</evidence>
<evidence type="ECO:0000313" key="5">
    <source>
        <dbReference type="Proteomes" id="UP000759273"/>
    </source>
</evidence>
<dbReference type="Gene3D" id="1.10.260.40">
    <property type="entry name" value="lambda repressor-like DNA-binding domains"/>
    <property type="match status" value="1"/>
</dbReference>
<name>A0A943DDN7_9FIRM</name>
<dbReference type="AlphaFoldDB" id="A0A943DDN7"/>
<feature type="transmembrane region" description="Helical" evidence="2">
    <location>
        <begin position="142"/>
        <end position="166"/>
    </location>
</feature>
<keyword evidence="1" id="KW-0238">DNA-binding</keyword>
<dbReference type="EMBL" id="JAGZGG010000018">
    <property type="protein sequence ID" value="MBS5332547.1"/>
    <property type="molecule type" value="Genomic_DNA"/>
</dbReference>
<sequence>MLSGKQISEARKRKGLTQEALASELGVSRQTIAKWEQEISTPSVANAYKLMDILGLQDIEKKSSIDDVESEDKKNSISKKKITKKLMIELWAIYVGIAFLCFFFIGIAALLFLPIISIVLILLVIVVREIKGMPIESPKKFFFGGICFIGLALLTLIAILASWIILRENYRHRDFYSIPATQLSKYSAINEWIDECETLGAGIYGQCIELPSDRTTYLYIVYRHQVTDASDGIVISDPLHMRFVVKYHSGDKYDGVDLYFLQGRSNYQMFFSLDGSEPYYNGMATVSPRFDNDVEALFNDMQGDERND</sequence>
<dbReference type="Proteomes" id="UP000759273">
    <property type="component" value="Unassembled WGS sequence"/>
</dbReference>
<dbReference type="SUPFAM" id="SSF81665">
    <property type="entry name" value="Calcium ATPase, transmembrane domain M"/>
    <property type="match status" value="1"/>
</dbReference>
<organism evidence="4 5">
    <name type="scientific">Subdoligranulum variabile</name>
    <dbReference type="NCBI Taxonomy" id="214851"/>
    <lineage>
        <taxon>Bacteria</taxon>
        <taxon>Bacillati</taxon>
        <taxon>Bacillota</taxon>
        <taxon>Clostridia</taxon>
        <taxon>Eubacteriales</taxon>
        <taxon>Oscillospiraceae</taxon>
        <taxon>Subdoligranulum</taxon>
    </lineage>
</organism>
<dbReference type="PANTHER" id="PTHR46558">
    <property type="entry name" value="TRACRIPTIONAL REGULATORY PROTEIN-RELATED-RELATED"/>
    <property type="match status" value="1"/>
</dbReference>
<accession>A0A943DDN7</accession>
<gene>
    <name evidence="4" type="ORF">KHY36_08475</name>
</gene>
<keyword evidence="2" id="KW-0812">Transmembrane</keyword>
<comment type="caution">
    <text evidence="4">The sequence shown here is derived from an EMBL/GenBank/DDBJ whole genome shotgun (WGS) entry which is preliminary data.</text>
</comment>
<dbReference type="PROSITE" id="PS50943">
    <property type="entry name" value="HTH_CROC1"/>
    <property type="match status" value="1"/>
</dbReference>
<dbReference type="InterPro" id="IPR001387">
    <property type="entry name" value="Cro/C1-type_HTH"/>
</dbReference>
<dbReference type="InterPro" id="IPR010982">
    <property type="entry name" value="Lambda_DNA-bd_dom_sf"/>
</dbReference>
<dbReference type="PANTHER" id="PTHR46558:SF15">
    <property type="entry name" value="HELIX-TURN-HELIX DOMAIN PROTEIN"/>
    <property type="match status" value="1"/>
</dbReference>
<evidence type="ECO:0000313" key="4">
    <source>
        <dbReference type="EMBL" id="MBS5332547.1"/>
    </source>
</evidence>
<evidence type="ECO:0000259" key="3">
    <source>
        <dbReference type="PROSITE" id="PS50943"/>
    </source>
</evidence>